<keyword evidence="9" id="KW-0961">Cell wall biogenesis/degradation</keyword>
<protein>
    <recommendedName>
        <fullName evidence="11">Murein endopeptidase K</fullName>
    </recommendedName>
</protein>
<evidence type="ECO:0000256" key="2">
    <source>
        <dbReference type="ARBA" id="ARBA00004776"/>
    </source>
</evidence>
<sequence length="580" mass="61247">MGHINTGAGRLRELVNGFCALSAICLAFLAIDGARHDADAQTRTLDFKQLHTGETLSVTYMRNGRYDSEALKKINYIMRDWRRNESTNMDPKLIDLIWDVRQKVGAKAPIYVLSGYRSPVTNAMLRSRSSGVAQYSQHMAGKALDFYIPGVPLSALRETGLKMQIGGVGYYPTSGSPFVHMDTGSVRHWPRMTRSQLVKLFPDGKTIHIPSDGKPLPGYEQAVAEHERATTAPKTQTASLFGGRSLFGGGASRGDDASAPVTSASTGGGGGGRNFIAALFNGGEDGDEEGASGRVTPATEVRSAPSRPSAPAQPTAVAAVESRTILADAPIPRLKPAGEAPAEVPAEAATIVAVADGLPLPTPRPTLVAALTSPEAQAEVPVMAIAEAPVPDEKPIITASLQPAEQPELQPELVLAALPRERPMISTADAIAGLIAENGEADDPTATSATALASQAGIAALAPFAATFTGQQIPLRDGPVLVAIDYRPEALTPYLATGTCLRDATFVELRHPDQTDIGSLTALTGPVVVNRFDEGPQLIYPMRRFTGPAVAPVPTKTYEIAFVTSDEAPSTAFERMTSLR</sequence>
<comment type="cofactor">
    <cofactor evidence="1">
        <name>Zn(2+)</name>
        <dbReference type="ChEBI" id="CHEBI:29105"/>
    </cofactor>
</comment>
<evidence type="ECO:0000256" key="9">
    <source>
        <dbReference type="ARBA" id="ARBA00023316"/>
    </source>
</evidence>
<evidence type="ECO:0000256" key="11">
    <source>
        <dbReference type="ARBA" id="ARBA00093666"/>
    </source>
</evidence>
<keyword evidence="14" id="KW-1185">Reference proteome</keyword>
<dbReference type="InterPro" id="IPR010275">
    <property type="entry name" value="MepK"/>
</dbReference>
<dbReference type="PANTHER" id="PTHR37425:SF1">
    <property type="entry name" value="OUTER MEMBRANE PROTEIN"/>
    <property type="match status" value="1"/>
</dbReference>
<keyword evidence="6" id="KW-0378">Hydrolase</keyword>
<dbReference type="Pfam" id="PF05951">
    <property type="entry name" value="Peptidase_M15_2"/>
    <property type="match status" value="1"/>
</dbReference>
<dbReference type="GO" id="GO:0071555">
    <property type="term" value="P:cell wall organization"/>
    <property type="evidence" value="ECO:0007669"/>
    <property type="project" value="UniProtKB-KW"/>
</dbReference>
<feature type="region of interest" description="Disordered" evidence="12">
    <location>
        <begin position="282"/>
        <end position="316"/>
    </location>
</feature>
<keyword evidence="3" id="KW-0645">Protease</keyword>
<comment type="caution">
    <text evidence="13">The sequence shown here is derived from an EMBL/GenBank/DDBJ whole genome shotgun (WGS) entry which is preliminary data.</text>
</comment>
<evidence type="ECO:0000256" key="3">
    <source>
        <dbReference type="ARBA" id="ARBA00022670"/>
    </source>
</evidence>
<evidence type="ECO:0000256" key="7">
    <source>
        <dbReference type="ARBA" id="ARBA00022833"/>
    </source>
</evidence>
<dbReference type="Gene3D" id="3.30.1380.10">
    <property type="match status" value="1"/>
</dbReference>
<proteinExistence type="inferred from homology"/>
<dbReference type="PANTHER" id="PTHR37425">
    <property type="match status" value="1"/>
</dbReference>
<evidence type="ECO:0000256" key="12">
    <source>
        <dbReference type="SAM" id="MobiDB-lite"/>
    </source>
</evidence>
<dbReference type="InterPro" id="IPR009045">
    <property type="entry name" value="Zn_M74/Hedgehog-like"/>
</dbReference>
<accession>A0AAW9S2F0</accession>
<dbReference type="Proteomes" id="UP001378188">
    <property type="component" value="Unassembled WGS sequence"/>
</dbReference>
<evidence type="ECO:0000256" key="6">
    <source>
        <dbReference type="ARBA" id="ARBA00022801"/>
    </source>
</evidence>
<evidence type="ECO:0000256" key="1">
    <source>
        <dbReference type="ARBA" id="ARBA00001947"/>
    </source>
</evidence>
<reference evidence="13 14" key="1">
    <citation type="submission" date="2024-02" db="EMBL/GenBank/DDBJ databases">
        <title>Genome analysis and characterization of Microbaculum marinisediminis sp. nov., isolated from marine sediment.</title>
        <authorList>
            <person name="Du Z.-J."/>
            <person name="Ye Y.-Q."/>
            <person name="Zhang Z.-R."/>
            <person name="Yuan S.-M."/>
            <person name="Zhang X.-Y."/>
        </authorList>
    </citation>
    <scope>NUCLEOTIDE SEQUENCE [LARGE SCALE GENOMIC DNA]</scope>
    <source>
        <strain evidence="13 14">SDUM1044001</strain>
    </source>
</reference>
<evidence type="ECO:0000256" key="8">
    <source>
        <dbReference type="ARBA" id="ARBA00023049"/>
    </source>
</evidence>
<dbReference type="SUPFAM" id="SSF55166">
    <property type="entry name" value="Hedgehog/DD-peptidase"/>
    <property type="match status" value="1"/>
</dbReference>
<name>A0AAW9S2F0_9HYPH</name>
<dbReference type="GO" id="GO:0006508">
    <property type="term" value="P:proteolysis"/>
    <property type="evidence" value="ECO:0007669"/>
    <property type="project" value="UniProtKB-KW"/>
</dbReference>
<dbReference type="EMBL" id="JAZHOF010000009">
    <property type="protein sequence ID" value="MEJ8573816.1"/>
    <property type="molecule type" value="Genomic_DNA"/>
</dbReference>
<evidence type="ECO:0000313" key="13">
    <source>
        <dbReference type="EMBL" id="MEJ8573816.1"/>
    </source>
</evidence>
<keyword evidence="7" id="KW-0862">Zinc</keyword>
<keyword evidence="8" id="KW-0482">Metalloprotease</keyword>
<comment type="pathway">
    <text evidence="2">Cell wall biogenesis; cell wall polysaccharide biosynthesis.</text>
</comment>
<keyword evidence="5" id="KW-0732">Signal</keyword>
<dbReference type="RefSeq" id="WP_340331521.1">
    <property type="nucleotide sequence ID" value="NZ_JBHRTC010000022.1"/>
</dbReference>
<gene>
    <name evidence="13" type="ORF">V3328_20170</name>
</gene>
<dbReference type="GO" id="GO:0008237">
    <property type="term" value="F:metallopeptidase activity"/>
    <property type="evidence" value="ECO:0007669"/>
    <property type="project" value="UniProtKB-KW"/>
</dbReference>
<keyword evidence="4" id="KW-0479">Metal-binding</keyword>
<dbReference type="CDD" id="cd14844">
    <property type="entry name" value="Zn-DD-carboxypeptidase_like"/>
    <property type="match status" value="1"/>
</dbReference>
<feature type="compositionally biased region" description="Low complexity" evidence="12">
    <location>
        <begin position="302"/>
        <end position="312"/>
    </location>
</feature>
<dbReference type="GO" id="GO:0046872">
    <property type="term" value="F:metal ion binding"/>
    <property type="evidence" value="ECO:0007669"/>
    <property type="project" value="UniProtKB-KW"/>
</dbReference>
<comment type="similarity">
    <text evidence="10">Belongs to the peptidase M15 family.</text>
</comment>
<evidence type="ECO:0000256" key="5">
    <source>
        <dbReference type="ARBA" id="ARBA00022729"/>
    </source>
</evidence>
<organism evidence="13 14">
    <name type="scientific">Microbaculum marinum</name>
    <dbReference type="NCBI Taxonomy" id="1764581"/>
    <lineage>
        <taxon>Bacteria</taxon>
        <taxon>Pseudomonadati</taxon>
        <taxon>Pseudomonadota</taxon>
        <taxon>Alphaproteobacteria</taxon>
        <taxon>Hyphomicrobiales</taxon>
        <taxon>Tepidamorphaceae</taxon>
        <taxon>Microbaculum</taxon>
    </lineage>
</organism>
<evidence type="ECO:0000313" key="14">
    <source>
        <dbReference type="Proteomes" id="UP001378188"/>
    </source>
</evidence>
<evidence type="ECO:0000256" key="10">
    <source>
        <dbReference type="ARBA" id="ARBA00093448"/>
    </source>
</evidence>
<dbReference type="AlphaFoldDB" id="A0AAW9S2F0"/>
<evidence type="ECO:0000256" key="4">
    <source>
        <dbReference type="ARBA" id="ARBA00022723"/>
    </source>
</evidence>